<dbReference type="InterPro" id="IPR020846">
    <property type="entry name" value="MFS_dom"/>
</dbReference>
<protein>
    <submittedName>
        <fullName evidence="7">MFS transporter</fullName>
    </submittedName>
</protein>
<sequence length="405" mass="42297">MAAKIETAEARAPAASEHYRWIVLLIAWLSFLFSFMDRLTWANVAVSAGQSLGLSLAQLGVFVTAFYVGYVICNAVGGVMSDVVGGRATLTISMLSLGASTFLFGFTSSLTMGIALQAAMGLAAGADYASCIKLIVNWFDRRSRGRAMGLLLVASSLGVTATNAIVPTLAAWVGWRGVYQALGIATVLVGVIAYALLRDRPSDQPVVAVKPPPIGLLLRDRNVLLLTLSGFGAFWGTWGFAFWANALMIRGHGLTAVEAGLVMSLAGIAAMIGKPLIGLMADWLGGKEKWLTIGTLALFAVMLLVFGTLHDRLAFQIAAPLLGFGAFVYSPLLAVMVADVAGAASAGSATGLTASVWQLGSTIVPVVVGVIYQATGSFMAAFATLAAGPALAILCLLFLKLRERT</sequence>
<feature type="transmembrane region" description="Helical" evidence="5">
    <location>
        <begin position="313"/>
        <end position="337"/>
    </location>
</feature>
<name>A0ABY3R7P9_9BRAD</name>
<keyword evidence="2 5" id="KW-0812">Transmembrane</keyword>
<dbReference type="PANTHER" id="PTHR43826:SF3">
    <property type="entry name" value="GLUCOSE-6-PHOSPHATE EXCHANGER SLC37A4"/>
    <property type="match status" value="1"/>
</dbReference>
<dbReference type="InterPro" id="IPR036259">
    <property type="entry name" value="MFS_trans_sf"/>
</dbReference>
<evidence type="ECO:0000313" key="8">
    <source>
        <dbReference type="Proteomes" id="UP001431010"/>
    </source>
</evidence>
<feature type="transmembrane region" description="Helical" evidence="5">
    <location>
        <begin position="223"/>
        <end position="244"/>
    </location>
</feature>
<evidence type="ECO:0000259" key="6">
    <source>
        <dbReference type="PROSITE" id="PS50850"/>
    </source>
</evidence>
<dbReference type="InterPro" id="IPR011701">
    <property type="entry name" value="MFS"/>
</dbReference>
<feature type="transmembrane region" description="Helical" evidence="5">
    <location>
        <begin position="56"/>
        <end position="76"/>
    </location>
</feature>
<dbReference type="Gene3D" id="1.20.1250.20">
    <property type="entry name" value="MFS general substrate transporter like domains"/>
    <property type="match status" value="2"/>
</dbReference>
<feature type="transmembrane region" description="Helical" evidence="5">
    <location>
        <begin position="349"/>
        <end position="372"/>
    </location>
</feature>
<evidence type="ECO:0000313" key="7">
    <source>
        <dbReference type="EMBL" id="UFZ02940.1"/>
    </source>
</evidence>
<reference evidence="7" key="1">
    <citation type="journal article" date="2024" name="Antonie Van Leeuwenhoek">
        <title>Bradyrhizobium ontarionense sp. nov., a novel bacterial symbiont isolated from Aeschynomene indica (Indian jointvetch), harbours photosynthesis, nitrogen fixation and nitrous oxide (N2O) reductase genes.</title>
        <authorList>
            <person name="Bromfield E.S.P."/>
            <person name="Cloutier S."/>
        </authorList>
    </citation>
    <scope>NUCLEOTIDE SEQUENCE</scope>
    <source>
        <strain evidence="7">A19</strain>
    </source>
</reference>
<comment type="subcellular location">
    <subcellularLocation>
        <location evidence="1">Endomembrane system</location>
        <topology evidence="1">Multi-pass membrane protein</topology>
    </subcellularLocation>
</comment>
<evidence type="ECO:0000256" key="1">
    <source>
        <dbReference type="ARBA" id="ARBA00004127"/>
    </source>
</evidence>
<feature type="transmembrane region" description="Helical" evidence="5">
    <location>
        <begin position="148"/>
        <end position="172"/>
    </location>
</feature>
<feature type="transmembrane region" description="Helical" evidence="5">
    <location>
        <begin position="256"/>
        <end position="277"/>
    </location>
</feature>
<feature type="domain" description="Major facilitator superfamily (MFS) profile" evidence="6">
    <location>
        <begin position="23"/>
        <end position="404"/>
    </location>
</feature>
<evidence type="ECO:0000256" key="4">
    <source>
        <dbReference type="ARBA" id="ARBA00023136"/>
    </source>
</evidence>
<feature type="transmembrane region" description="Helical" evidence="5">
    <location>
        <begin position="88"/>
        <end position="108"/>
    </location>
</feature>
<dbReference type="PANTHER" id="PTHR43826">
    <property type="entry name" value="GLUCOSE-6-PHOSPHATE EXCHANGER SLC37A4"/>
    <property type="match status" value="1"/>
</dbReference>
<feature type="transmembrane region" description="Helical" evidence="5">
    <location>
        <begin position="289"/>
        <end position="307"/>
    </location>
</feature>
<proteinExistence type="predicted"/>
<keyword evidence="3 5" id="KW-1133">Transmembrane helix</keyword>
<evidence type="ECO:0000256" key="3">
    <source>
        <dbReference type="ARBA" id="ARBA00022989"/>
    </source>
</evidence>
<dbReference type="EMBL" id="CP088156">
    <property type="protein sequence ID" value="UFZ02940.1"/>
    <property type="molecule type" value="Genomic_DNA"/>
</dbReference>
<feature type="transmembrane region" description="Helical" evidence="5">
    <location>
        <begin position="378"/>
        <end position="399"/>
    </location>
</feature>
<evidence type="ECO:0000256" key="5">
    <source>
        <dbReference type="SAM" id="Phobius"/>
    </source>
</evidence>
<keyword evidence="8" id="KW-1185">Reference proteome</keyword>
<dbReference type="InterPro" id="IPR000849">
    <property type="entry name" value="Sugar_P_transporter"/>
</dbReference>
<feature type="transmembrane region" description="Helical" evidence="5">
    <location>
        <begin position="178"/>
        <end position="197"/>
    </location>
</feature>
<dbReference type="PIRSF" id="PIRSF002808">
    <property type="entry name" value="Hexose_phosphate_transp"/>
    <property type="match status" value="1"/>
</dbReference>
<dbReference type="SUPFAM" id="SSF103473">
    <property type="entry name" value="MFS general substrate transporter"/>
    <property type="match status" value="1"/>
</dbReference>
<gene>
    <name evidence="7" type="ORF">LQG66_27320</name>
</gene>
<feature type="transmembrane region" description="Helical" evidence="5">
    <location>
        <begin position="19"/>
        <end position="36"/>
    </location>
</feature>
<organism evidence="7 8">
    <name type="scientific">Bradyrhizobium ontarionense</name>
    <dbReference type="NCBI Taxonomy" id="2898149"/>
    <lineage>
        <taxon>Bacteria</taxon>
        <taxon>Pseudomonadati</taxon>
        <taxon>Pseudomonadota</taxon>
        <taxon>Alphaproteobacteria</taxon>
        <taxon>Hyphomicrobiales</taxon>
        <taxon>Nitrobacteraceae</taxon>
        <taxon>Bradyrhizobium</taxon>
    </lineage>
</organism>
<feature type="transmembrane region" description="Helical" evidence="5">
    <location>
        <begin position="114"/>
        <end position="136"/>
    </location>
</feature>
<dbReference type="RefSeq" id="WP_231318727.1">
    <property type="nucleotide sequence ID" value="NZ_CP088156.1"/>
</dbReference>
<keyword evidence="4 5" id="KW-0472">Membrane</keyword>
<accession>A0ABY3R7P9</accession>
<dbReference type="InterPro" id="IPR051337">
    <property type="entry name" value="OPA_Antiporter"/>
</dbReference>
<dbReference type="Proteomes" id="UP001431010">
    <property type="component" value="Chromosome"/>
</dbReference>
<dbReference type="PROSITE" id="PS50850">
    <property type="entry name" value="MFS"/>
    <property type="match status" value="1"/>
</dbReference>
<evidence type="ECO:0000256" key="2">
    <source>
        <dbReference type="ARBA" id="ARBA00022692"/>
    </source>
</evidence>
<dbReference type="Pfam" id="PF07690">
    <property type="entry name" value="MFS_1"/>
    <property type="match status" value="1"/>
</dbReference>